<protein>
    <submittedName>
        <fullName evidence="2">Uncharacterized protein</fullName>
    </submittedName>
</protein>
<dbReference type="Gramene" id="EFJ32565">
    <property type="protein sequence ID" value="EFJ32565"/>
    <property type="gene ID" value="SELMODRAFT_407540"/>
</dbReference>
<organism evidence="3">
    <name type="scientific">Selaginella moellendorffii</name>
    <name type="common">Spikemoss</name>
    <dbReference type="NCBI Taxonomy" id="88036"/>
    <lineage>
        <taxon>Eukaryota</taxon>
        <taxon>Viridiplantae</taxon>
        <taxon>Streptophyta</taxon>
        <taxon>Embryophyta</taxon>
        <taxon>Tracheophyta</taxon>
        <taxon>Lycopodiopsida</taxon>
        <taxon>Selaginellales</taxon>
        <taxon>Selaginellaceae</taxon>
        <taxon>Selaginella</taxon>
    </lineage>
</organism>
<evidence type="ECO:0000313" key="3">
    <source>
        <dbReference type="Proteomes" id="UP000001514"/>
    </source>
</evidence>
<proteinExistence type="predicted"/>
<feature type="transmembrane region" description="Helical" evidence="1">
    <location>
        <begin position="303"/>
        <end position="326"/>
    </location>
</feature>
<dbReference type="InParanoid" id="D8R5Y3"/>
<dbReference type="HOGENOM" id="CLU_957786_0_0_1"/>
<keyword evidence="3" id="KW-1185">Reference proteome</keyword>
<reference evidence="2 3" key="1">
    <citation type="journal article" date="2011" name="Science">
        <title>The Selaginella genome identifies genetic changes associated with the evolution of vascular plants.</title>
        <authorList>
            <person name="Banks J.A."/>
            <person name="Nishiyama T."/>
            <person name="Hasebe M."/>
            <person name="Bowman J.L."/>
            <person name="Gribskov M."/>
            <person name="dePamphilis C."/>
            <person name="Albert V.A."/>
            <person name="Aono N."/>
            <person name="Aoyama T."/>
            <person name="Ambrose B.A."/>
            <person name="Ashton N.W."/>
            <person name="Axtell M.J."/>
            <person name="Barker E."/>
            <person name="Barker M.S."/>
            <person name="Bennetzen J.L."/>
            <person name="Bonawitz N.D."/>
            <person name="Chapple C."/>
            <person name="Cheng C."/>
            <person name="Correa L.G."/>
            <person name="Dacre M."/>
            <person name="DeBarry J."/>
            <person name="Dreyer I."/>
            <person name="Elias M."/>
            <person name="Engstrom E.M."/>
            <person name="Estelle M."/>
            <person name="Feng L."/>
            <person name="Finet C."/>
            <person name="Floyd S.K."/>
            <person name="Frommer W.B."/>
            <person name="Fujita T."/>
            <person name="Gramzow L."/>
            <person name="Gutensohn M."/>
            <person name="Harholt J."/>
            <person name="Hattori M."/>
            <person name="Heyl A."/>
            <person name="Hirai T."/>
            <person name="Hiwatashi Y."/>
            <person name="Ishikawa M."/>
            <person name="Iwata M."/>
            <person name="Karol K.G."/>
            <person name="Koehler B."/>
            <person name="Kolukisaoglu U."/>
            <person name="Kubo M."/>
            <person name="Kurata T."/>
            <person name="Lalonde S."/>
            <person name="Li K."/>
            <person name="Li Y."/>
            <person name="Litt A."/>
            <person name="Lyons E."/>
            <person name="Manning G."/>
            <person name="Maruyama T."/>
            <person name="Michael T.P."/>
            <person name="Mikami K."/>
            <person name="Miyazaki S."/>
            <person name="Morinaga S."/>
            <person name="Murata T."/>
            <person name="Mueller-Roeber B."/>
            <person name="Nelson D.R."/>
            <person name="Obara M."/>
            <person name="Oguri Y."/>
            <person name="Olmstead R.G."/>
            <person name="Onodera N."/>
            <person name="Petersen B.L."/>
            <person name="Pils B."/>
            <person name="Prigge M."/>
            <person name="Rensing S.A."/>
            <person name="Riano-Pachon D.M."/>
            <person name="Roberts A.W."/>
            <person name="Sato Y."/>
            <person name="Scheller H.V."/>
            <person name="Schulz B."/>
            <person name="Schulz C."/>
            <person name="Shakirov E.V."/>
            <person name="Shibagaki N."/>
            <person name="Shinohara N."/>
            <person name="Shippen D.E."/>
            <person name="Soerensen I."/>
            <person name="Sotooka R."/>
            <person name="Sugimoto N."/>
            <person name="Sugita M."/>
            <person name="Sumikawa N."/>
            <person name="Tanurdzic M."/>
            <person name="Theissen G."/>
            <person name="Ulvskov P."/>
            <person name="Wakazuki S."/>
            <person name="Weng J.K."/>
            <person name="Willats W.W."/>
            <person name="Wipf D."/>
            <person name="Wolf P.G."/>
            <person name="Yang L."/>
            <person name="Zimmer A.D."/>
            <person name="Zhu Q."/>
            <person name="Mitros T."/>
            <person name="Hellsten U."/>
            <person name="Loque D."/>
            <person name="Otillar R."/>
            <person name="Salamov A."/>
            <person name="Schmutz J."/>
            <person name="Shapiro H."/>
            <person name="Lindquist E."/>
            <person name="Lucas S."/>
            <person name="Rokhsar D."/>
            <person name="Grigoriev I.V."/>
        </authorList>
    </citation>
    <scope>NUCLEOTIDE SEQUENCE [LARGE SCALE GENOMIC DNA]</scope>
</reference>
<dbReference type="KEGG" id="smo:SELMODRAFT_407540"/>
<gene>
    <name evidence="2" type="ORF">SELMODRAFT_407540</name>
</gene>
<keyword evidence="1" id="KW-1133">Transmembrane helix</keyword>
<keyword evidence="1" id="KW-0472">Membrane</keyword>
<evidence type="ECO:0000256" key="1">
    <source>
        <dbReference type="SAM" id="Phobius"/>
    </source>
</evidence>
<name>D8R5Y3_SELML</name>
<dbReference type="AlphaFoldDB" id="D8R5Y3"/>
<sequence length="344" mass="39872">MAPVEIDRDLAGESLVLVPGSGKLHAWVPHKQELRPVRIEEGFEIMATDSNLMYVENFDLKQGFVGSPLTGIWAPIPWHPGYNWYKNGTVRFWLSFYLIADAPETGEFTLLVDKFMYTSKSKVWVQSCNVEREMDSFDRVERIEQGGWEAAYHVDNRVTTPLGDIYDYAEDNLYQHPSFTRPEGITHENFPWGFPNGICRCFKGFHNELMLLVVYSGDYVAPLVNDEVEIYWWDNQLMKWLPFCPKYCKSDCSNLDNYVGSIYPAHAKGSRYMAILMDQNQMGLDLASYFGTRRLRPGRRWSAWLLFTGCIATNYIATNYTAIIVAREFVWDESDRFHIIPRAQ</sequence>
<evidence type="ECO:0000313" key="2">
    <source>
        <dbReference type="EMBL" id="EFJ32565.1"/>
    </source>
</evidence>
<dbReference type="EMBL" id="GL377572">
    <property type="protein sequence ID" value="EFJ32565.1"/>
    <property type="molecule type" value="Genomic_DNA"/>
</dbReference>
<keyword evidence="1" id="KW-0812">Transmembrane</keyword>
<dbReference type="Proteomes" id="UP000001514">
    <property type="component" value="Unassembled WGS sequence"/>
</dbReference>
<accession>D8R5Y3</accession>